<sequence>MSPLSSLVLAGLLLALAACATAPAPAPDLTPPPPRPYDAKTQLETGAPRPPRR</sequence>
<accession>A0ABQ4SFA1</accession>
<gene>
    <name evidence="3" type="ORF">GMJLKIPL_3109</name>
</gene>
<feature type="compositionally biased region" description="Pro residues" evidence="1">
    <location>
        <begin position="24"/>
        <end position="36"/>
    </location>
</feature>
<keyword evidence="2" id="KW-0732">Signal</keyword>
<feature type="signal peptide" evidence="2">
    <location>
        <begin position="1"/>
        <end position="20"/>
    </location>
</feature>
<evidence type="ECO:0000313" key="4">
    <source>
        <dbReference type="Proteomes" id="UP001055153"/>
    </source>
</evidence>
<dbReference type="EMBL" id="BPQQ01000034">
    <property type="protein sequence ID" value="GJE01180.1"/>
    <property type="molecule type" value="Genomic_DNA"/>
</dbReference>
<organism evidence="3 4">
    <name type="scientific">Methylobacterium isbiliense</name>
    <dbReference type="NCBI Taxonomy" id="315478"/>
    <lineage>
        <taxon>Bacteria</taxon>
        <taxon>Pseudomonadati</taxon>
        <taxon>Pseudomonadota</taxon>
        <taxon>Alphaproteobacteria</taxon>
        <taxon>Hyphomicrobiales</taxon>
        <taxon>Methylobacteriaceae</taxon>
        <taxon>Methylobacterium</taxon>
    </lineage>
</organism>
<evidence type="ECO:0000313" key="3">
    <source>
        <dbReference type="EMBL" id="GJE01180.1"/>
    </source>
</evidence>
<dbReference type="Proteomes" id="UP001055153">
    <property type="component" value="Unassembled WGS sequence"/>
</dbReference>
<reference evidence="3" key="2">
    <citation type="submission" date="2021-08" db="EMBL/GenBank/DDBJ databases">
        <authorList>
            <person name="Tani A."/>
            <person name="Ola A."/>
            <person name="Ogura Y."/>
            <person name="Katsura K."/>
            <person name="Hayashi T."/>
        </authorList>
    </citation>
    <scope>NUCLEOTIDE SEQUENCE</scope>
    <source>
        <strain evidence="3">DSM 17168</strain>
    </source>
</reference>
<evidence type="ECO:0000256" key="2">
    <source>
        <dbReference type="SAM" id="SignalP"/>
    </source>
</evidence>
<keyword evidence="4" id="KW-1185">Reference proteome</keyword>
<comment type="caution">
    <text evidence="3">The sequence shown here is derived from an EMBL/GenBank/DDBJ whole genome shotgun (WGS) entry which is preliminary data.</text>
</comment>
<name>A0ABQ4SFA1_9HYPH</name>
<proteinExistence type="predicted"/>
<dbReference type="RefSeq" id="WP_238235982.1">
    <property type="nucleotide sequence ID" value="NZ_BPQQ01000034.1"/>
</dbReference>
<feature type="region of interest" description="Disordered" evidence="1">
    <location>
        <begin position="23"/>
        <end position="53"/>
    </location>
</feature>
<feature type="chain" id="PRO_5045284060" evidence="2">
    <location>
        <begin position="21"/>
        <end position="53"/>
    </location>
</feature>
<protein>
    <submittedName>
        <fullName evidence="3">Uncharacterized protein</fullName>
    </submittedName>
</protein>
<reference evidence="3" key="1">
    <citation type="journal article" date="2021" name="Front. Microbiol.">
        <title>Comprehensive Comparative Genomics and Phenotyping of Methylobacterium Species.</title>
        <authorList>
            <person name="Alessa O."/>
            <person name="Ogura Y."/>
            <person name="Fujitani Y."/>
            <person name="Takami H."/>
            <person name="Hayashi T."/>
            <person name="Sahin N."/>
            <person name="Tani A."/>
        </authorList>
    </citation>
    <scope>NUCLEOTIDE SEQUENCE</scope>
    <source>
        <strain evidence="3">DSM 17168</strain>
    </source>
</reference>
<evidence type="ECO:0000256" key="1">
    <source>
        <dbReference type="SAM" id="MobiDB-lite"/>
    </source>
</evidence>